<keyword evidence="10" id="KW-1185">Reference proteome</keyword>
<dbReference type="Proteomes" id="UP001551482">
    <property type="component" value="Unassembled WGS sequence"/>
</dbReference>
<evidence type="ECO:0000256" key="3">
    <source>
        <dbReference type="ARBA" id="ARBA00022741"/>
    </source>
</evidence>
<protein>
    <submittedName>
        <fullName evidence="9">Acetoacetate--CoA ligase</fullName>
        <ecNumber evidence="9">6.2.1.16</ecNumber>
    </submittedName>
</protein>
<gene>
    <name evidence="9" type="ORF">AB0C36_02160</name>
</gene>
<dbReference type="Pfam" id="PF00501">
    <property type="entry name" value="AMP-binding"/>
    <property type="match status" value="1"/>
</dbReference>
<keyword evidence="3" id="KW-0547">Nucleotide-binding</keyword>
<feature type="region of interest" description="Disordered" evidence="5">
    <location>
        <begin position="1"/>
        <end position="24"/>
    </location>
</feature>
<feature type="domain" description="AMP-binding enzyme C-terminal" evidence="7">
    <location>
        <begin position="554"/>
        <end position="626"/>
    </location>
</feature>
<dbReference type="Pfam" id="PF16177">
    <property type="entry name" value="ACAS_N"/>
    <property type="match status" value="1"/>
</dbReference>
<dbReference type="PANTHER" id="PTHR42921:SF1">
    <property type="entry name" value="ACETOACETYL-COA SYNTHETASE"/>
    <property type="match status" value="1"/>
</dbReference>
<evidence type="ECO:0000256" key="2">
    <source>
        <dbReference type="ARBA" id="ARBA00022598"/>
    </source>
</evidence>
<comment type="caution">
    <text evidence="9">The sequence shown here is derived from an EMBL/GenBank/DDBJ whole genome shotgun (WGS) entry which is preliminary data.</text>
</comment>
<evidence type="ECO:0000313" key="9">
    <source>
        <dbReference type="EMBL" id="MEU8132292.1"/>
    </source>
</evidence>
<dbReference type="PROSITE" id="PS00455">
    <property type="entry name" value="AMP_BINDING"/>
    <property type="match status" value="1"/>
</dbReference>
<dbReference type="Pfam" id="PF13193">
    <property type="entry name" value="AMP-binding_C"/>
    <property type="match status" value="1"/>
</dbReference>
<evidence type="ECO:0000256" key="5">
    <source>
        <dbReference type="SAM" id="MobiDB-lite"/>
    </source>
</evidence>
<feature type="domain" description="Acetyl-coenzyme A synthetase N-terminal" evidence="8">
    <location>
        <begin position="53"/>
        <end position="106"/>
    </location>
</feature>
<dbReference type="InterPro" id="IPR020845">
    <property type="entry name" value="AMP-binding_CS"/>
</dbReference>
<evidence type="ECO:0000259" key="7">
    <source>
        <dbReference type="Pfam" id="PF13193"/>
    </source>
</evidence>
<evidence type="ECO:0000256" key="1">
    <source>
        <dbReference type="ARBA" id="ARBA00006432"/>
    </source>
</evidence>
<comment type="similarity">
    <text evidence="1">Belongs to the ATP-dependent AMP-binding enzyme family.</text>
</comment>
<evidence type="ECO:0000259" key="8">
    <source>
        <dbReference type="Pfam" id="PF16177"/>
    </source>
</evidence>
<keyword evidence="2 9" id="KW-0436">Ligase</keyword>
<dbReference type="InterPro" id="IPR005914">
    <property type="entry name" value="Acac_CoA_synth"/>
</dbReference>
<dbReference type="InterPro" id="IPR025110">
    <property type="entry name" value="AMP-bd_C"/>
</dbReference>
<sequence length="677" mass="72540">MSGTAGNGRGATPGSGQGTEPVWRPDPAAVAETAIAAFMRDVAARRGLELNSYQDLWQWSVDRAEDFWSDVWTFFSVAPGPAPATVLTHPDMPGATWFPDAELNFVDRVFTGRTPDAMVLTAVTEDGGVQNLTWRDLERQVAGAAELLRDLGVGPGDRVAGYLPNCAAAVVAFLAAASIGAVWSCCGPDYAAGAAASRLAQLEPAVLVCADGYHFGGRTHDRRAEAARLAELLPSVGTVLHVRHLGLDAPEFPVPVLDWDAARDPAPGPLRAEPLPFGHPLWILYSSGTTGVPKAIVHGHGGVVLDGLKTLVLGLDMTDRDRLFWYTTTNWMMWNFCVEALLVGASLVLYDGNPAHPRVDRLWELAGRHRVTVFGTSPAYLTASEKAGHRPADAHDLAALRAIGATGSPVSVAAYEWVREQFGGRVPLASVSGGTDVVTALAGWAPNLPIWPGEISAAALGVALDAYDPAGRPVRGGVGELVVTAPMPTMPLYFWNDPDGAKYRDAYFGVYDGIWRHGDWITITERGSVVIHGRADATLNRQGVRLGSADIYDVVEKVPRVLDSLVVGVERPDGTYWMPLFVVVDGGLDDDLRAEVVERLRRDASPRHVPDEILAVDAIPRTRTGKKLEVPVKRILLGAEPDAAVSRDAVDDPEALDRLVAVARATERGLTGRRPAN</sequence>
<dbReference type="SUPFAM" id="SSF56801">
    <property type="entry name" value="Acetyl-CoA synthetase-like"/>
    <property type="match status" value="1"/>
</dbReference>
<dbReference type="EMBL" id="JBEZFP010000003">
    <property type="protein sequence ID" value="MEU8132292.1"/>
    <property type="molecule type" value="Genomic_DNA"/>
</dbReference>
<dbReference type="NCBIfam" id="NF002937">
    <property type="entry name" value="PRK03584.1"/>
    <property type="match status" value="1"/>
</dbReference>
<accession>A0ABV3DAQ6</accession>
<dbReference type="PANTHER" id="PTHR42921">
    <property type="entry name" value="ACETOACETYL-COA SYNTHETASE"/>
    <property type="match status" value="1"/>
</dbReference>
<reference evidence="9 10" key="1">
    <citation type="submission" date="2024-06" db="EMBL/GenBank/DDBJ databases">
        <title>The Natural Products Discovery Center: Release of the First 8490 Sequenced Strains for Exploring Actinobacteria Biosynthetic Diversity.</title>
        <authorList>
            <person name="Kalkreuter E."/>
            <person name="Kautsar S.A."/>
            <person name="Yang D."/>
            <person name="Bader C.D."/>
            <person name="Teijaro C.N."/>
            <person name="Fluegel L."/>
            <person name="Davis C.M."/>
            <person name="Simpson J.R."/>
            <person name="Lauterbach L."/>
            <person name="Steele A.D."/>
            <person name="Gui C."/>
            <person name="Meng S."/>
            <person name="Li G."/>
            <person name="Viehrig K."/>
            <person name="Ye F."/>
            <person name="Su P."/>
            <person name="Kiefer A.F."/>
            <person name="Nichols A."/>
            <person name="Cepeda A.J."/>
            <person name="Yan W."/>
            <person name="Fan B."/>
            <person name="Jiang Y."/>
            <person name="Adhikari A."/>
            <person name="Zheng C.-J."/>
            <person name="Schuster L."/>
            <person name="Cowan T.M."/>
            <person name="Smanski M.J."/>
            <person name="Chevrette M.G."/>
            <person name="De Carvalho L.P.S."/>
            <person name="Shen B."/>
        </authorList>
    </citation>
    <scope>NUCLEOTIDE SEQUENCE [LARGE SCALE GENOMIC DNA]</scope>
    <source>
        <strain evidence="9 10">NPDC048946</strain>
    </source>
</reference>
<feature type="domain" description="AMP-dependent synthetase/ligase" evidence="6">
    <location>
        <begin position="113"/>
        <end position="487"/>
    </location>
</feature>
<feature type="compositionally biased region" description="Gly residues" evidence="5">
    <location>
        <begin position="1"/>
        <end position="17"/>
    </location>
</feature>
<dbReference type="InterPro" id="IPR000873">
    <property type="entry name" value="AMP-dep_synth/lig_dom"/>
</dbReference>
<dbReference type="GO" id="GO:0030729">
    <property type="term" value="F:acetoacetate-CoA ligase activity"/>
    <property type="evidence" value="ECO:0007669"/>
    <property type="project" value="UniProtKB-EC"/>
</dbReference>
<name>A0ABV3DAQ6_9ACTN</name>
<dbReference type="InterPro" id="IPR032387">
    <property type="entry name" value="ACAS_N"/>
</dbReference>
<evidence type="ECO:0000256" key="4">
    <source>
        <dbReference type="ARBA" id="ARBA00022840"/>
    </source>
</evidence>
<dbReference type="Gene3D" id="3.40.50.12780">
    <property type="entry name" value="N-terminal domain of ligase-like"/>
    <property type="match status" value="1"/>
</dbReference>
<dbReference type="InterPro" id="IPR045851">
    <property type="entry name" value="AMP-bd_C_sf"/>
</dbReference>
<dbReference type="Gene3D" id="3.30.300.30">
    <property type="match status" value="1"/>
</dbReference>
<dbReference type="InterPro" id="IPR042099">
    <property type="entry name" value="ANL_N_sf"/>
</dbReference>
<dbReference type="RefSeq" id="WP_358347866.1">
    <property type="nucleotide sequence ID" value="NZ_JBEZFP010000003.1"/>
</dbReference>
<dbReference type="NCBIfam" id="TIGR01217">
    <property type="entry name" value="ac_ac_CoA_syn"/>
    <property type="match status" value="1"/>
</dbReference>
<keyword evidence="4" id="KW-0067">ATP-binding</keyword>
<proteinExistence type="inferred from homology"/>
<dbReference type="EC" id="6.2.1.16" evidence="9"/>
<evidence type="ECO:0000259" key="6">
    <source>
        <dbReference type="Pfam" id="PF00501"/>
    </source>
</evidence>
<organism evidence="9 10">
    <name type="scientific">Streptodolium elevatio</name>
    <dbReference type="NCBI Taxonomy" id="3157996"/>
    <lineage>
        <taxon>Bacteria</taxon>
        <taxon>Bacillati</taxon>
        <taxon>Actinomycetota</taxon>
        <taxon>Actinomycetes</taxon>
        <taxon>Kitasatosporales</taxon>
        <taxon>Streptomycetaceae</taxon>
        <taxon>Streptodolium</taxon>
    </lineage>
</organism>
<evidence type="ECO:0000313" key="10">
    <source>
        <dbReference type="Proteomes" id="UP001551482"/>
    </source>
</evidence>